<proteinExistence type="predicted"/>
<evidence type="ECO:0000256" key="1">
    <source>
        <dbReference type="SAM" id="SignalP"/>
    </source>
</evidence>
<dbReference type="AlphaFoldDB" id="A0AAD1IWS4"/>
<keyword evidence="3" id="KW-1185">Reference proteome</keyword>
<keyword evidence="1" id="KW-0732">Signal</keyword>
<protein>
    <submittedName>
        <fullName evidence="2">Uncharacterized protein</fullName>
    </submittedName>
</protein>
<evidence type="ECO:0000313" key="3">
    <source>
        <dbReference type="Proteomes" id="UP000466039"/>
    </source>
</evidence>
<name>A0AAD1IWS4_MYCMB</name>
<dbReference type="EMBL" id="AP022617">
    <property type="protein sequence ID" value="BBZ62366.1"/>
    <property type="molecule type" value="Genomic_DNA"/>
</dbReference>
<feature type="signal peptide" evidence="1">
    <location>
        <begin position="1"/>
        <end position="18"/>
    </location>
</feature>
<feature type="chain" id="PRO_5041950033" evidence="1">
    <location>
        <begin position="19"/>
        <end position="74"/>
    </location>
</feature>
<accession>A0AAD1IWS4</accession>
<organism evidence="2 3">
    <name type="scientific">Mycolicibacterium monacense</name>
    <name type="common">Mycobacterium monacense</name>
    <dbReference type="NCBI Taxonomy" id="85693"/>
    <lineage>
        <taxon>Bacteria</taxon>
        <taxon>Bacillati</taxon>
        <taxon>Actinomycetota</taxon>
        <taxon>Actinomycetes</taxon>
        <taxon>Mycobacteriales</taxon>
        <taxon>Mycobacteriaceae</taxon>
        <taxon>Mycolicibacterium</taxon>
    </lineage>
</organism>
<sequence>MWVSPFLACALGAPTVAAAINTAAPAATHRVAAIDRTVVSLRRPHLMQAAYVARQGPRQPSVGWAEGDVVRTGR</sequence>
<evidence type="ECO:0000313" key="2">
    <source>
        <dbReference type="EMBL" id="BBZ62366.1"/>
    </source>
</evidence>
<reference evidence="2 3" key="1">
    <citation type="journal article" date="2019" name="Emerg. Microbes Infect.">
        <title>Comprehensive subspecies identification of 175 nontuberculous mycobacteria species based on 7547 genomic profiles.</title>
        <authorList>
            <person name="Matsumoto Y."/>
            <person name="Kinjo T."/>
            <person name="Motooka D."/>
            <person name="Nabeya D."/>
            <person name="Jung N."/>
            <person name="Uechi K."/>
            <person name="Horii T."/>
            <person name="Iida T."/>
            <person name="Fujita J."/>
            <person name="Nakamura S."/>
        </authorList>
    </citation>
    <scope>NUCLEOTIDE SEQUENCE [LARGE SCALE GENOMIC DNA]</scope>
    <source>
        <strain evidence="2 3">JCM 15658</strain>
    </source>
</reference>
<dbReference type="Proteomes" id="UP000466039">
    <property type="component" value="Chromosome"/>
</dbReference>
<gene>
    <name evidence="2" type="ORF">MMON_36670</name>
</gene>